<keyword evidence="2" id="KW-0472">Membrane</keyword>
<protein>
    <submittedName>
        <fullName evidence="3">Uncharacterized protein</fullName>
    </submittedName>
</protein>
<dbReference type="Proteomes" id="UP000234789">
    <property type="component" value="Unassembled WGS sequence"/>
</dbReference>
<dbReference type="OrthoDB" id="9805070at2"/>
<feature type="transmembrane region" description="Helical" evidence="2">
    <location>
        <begin position="172"/>
        <end position="194"/>
    </location>
</feature>
<name>A0A2N5N6F8_9BACL</name>
<proteinExistence type="predicted"/>
<organism evidence="3 4">
    <name type="scientific">Paenibacillus pasadenensis</name>
    <dbReference type="NCBI Taxonomy" id="217090"/>
    <lineage>
        <taxon>Bacteria</taxon>
        <taxon>Bacillati</taxon>
        <taxon>Bacillota</taxon>
        <taxon>Bacilli</taxon>
        <taxon>Bacillales</taxon>
        <taxon>Paenibacillaceae</taxon>
        <taxon>Paenibacillus</taxon>
    </lineage>
</organism>
<evidence type="ECO:0000256" key="1">
    <source>
        <dbReference type="SAM" id="MobiDB-lite"/>
    </source>
</evidence>
<keyword evidence="4" id="KW-1185">Reference proteome</keyword>
<sequence length="387" mass="43360">MNMPEGAAIVTPSDIRHIRTFIDDKYPGKPQNEKSELVAEAIRRVIFHQLPDFAEGIKKELASRLVRRKLVQKGFVRRDDVVEACLELDIRDQRIVRPLREWIERKLDVTVEDRELQRVLRLVKPVRSERESEALLGRIAKELDASSPGASEPMEEQRAGSSWLAGMPSMRILTAAIGCVMIMGGMLVYVVSLLHDRSETAGMAVVSAAALEQPEAASQAAQPKHAAAEPAAAPAAEPSPRMDNDLPQSLQYADIDEAALQRFLESRSSMLAGSRYMDAILDAARHYNIHPLLLFAITGQEQSFVPDDHKRAKQMANNPFNVHYSWQNFNTTIEESSMIAAKTVVNLSKNRPEDRDAIVWINRKYAEDKNWSKGVQSILDMLEEIAA</sequence>
<dbReference type="EMBL" id="NFEZ01000004">
    <property type="protein sequence ID" value="PLT45893.1"/>
    <property type="molecule type" value="Genomic_DNA"/>
</dbReference>
<evidence type="ECO:0000313" key="4">
    <source>
        <dbReference type="Proteomes" id="UP000234789"/>
    </source>
</evidence>
<dbReference type="AlphaFoldDB" id="A0A2N5N6F8"/>
<accession>A0A2N5N6F8</accession>
<dbReference type="RefSeq" id="WP_052332987.1">
    <property type="nucleotide sequence ID" value="NZ_BIMM01000004.1"/>
</dbReference>
<feature type="compositionally biased region" description="Low complexity" evidence="1">
    <location>
        <begin position="216"/>
        <end position="239"/>
    </location>
</feature>
<comment type="caution">
    <text evidence="3">The sequence shown here is derived from an EMBL/GenBank/DDBJ whole genome shotgun (WGS) entry which is preliminary data.</text>
</comment>
<keyword evidence="2" id="KW-0812">Transmembrane</keyword>
<feature type="region of interest" description="Disordered" evidence="1">
    <location>
        <begin position="216"/>
        <end position="243"/>
    </location>
</feature>
<keyword evidence="2" id="KW-1133">Transmembrane helix</keyword>
<evidence type="ECO:0000313" key="3">
    <source>
        <dbReference type="EMBL" id="PLT45893.1"/>
    </source>
</evidence>
<evidence type="ECO:0000256" key="2">
    <source>
        <dbReference type="SAM" id="Phobius"/>
    </source>
</evidence>
<gene>
    <name evidence="3" type="ORF">B8V81_4324</name>
</gene>
<reference evidence="3 4" key="1">
    <citation type="submission" date="2017-05" db="EMBL/GenBank/DDBJ databases">
        <title>Functional genome analysis of Paenibacillus pasadenensis strain R16: insights on endophytic life style and antifungal activity.</title>
        <authorList>
            <person name="Passera A."/>
            <person name="Marcolungo L."/>
            <person name="Casati P."/>
            <person name="Brasca M."/>
            <person name="Quaglino F."/>
            <person name="Delledonne M."/>
        </authorList>
    </citation>
    <scope>NUCLEOTIDE SEQUENCE [LARGE SCALE GENOMIC DNA]</scope>
    <source>
        <strain evidence="3 4">R16</strain>
    </source>
</reference>